<dbReference type="EMBL" id="CAJFCV020000005">
    <property type="protein sequence ID" value="CAG9121331.1"/>
    <property type="molecule type" value="Genomic_DNA"/>
</dbReference>
<dbReference type="AlphaFoldDB" id="A0A1I7RX53"/>
<evidence type="ECO:0000313" key="6">
    <source>
        <dbReference type="Proteomes" id="UP000659654"/>
    </source>
</evidence>
<dbReference type="Proteomes" id="UP000582659">
    <property type="component" value="Unassembled WGS sequence"/>
</dbReference>
<dbReference type="Proteomes" id="UP000659654">
    <property type="component" value="Unassembled WGS sequence"/>
</dbReference>
<dbReference type="SMR" id="A0A1I7RX53"/>
<reference evidence="4" key="2">
    <citation type="submission" date="2020-08" db="EMBL/GenBank/DDBJ databases">
        <authorList>
            <person name="Kikuchi T."/>
        </authorList>
    </citation>
    <scope>NUCLEOTIDE SEQUENCE</scope>
    <source>
        <strain evidence="3">Ka4C1</strain>
    </source>
</reference>
<keyword evidence="1" id="KW-0175">Coiled coil</keyword>
<evidence type="ECO:0000313" key="7">
    <source>
        <dbReference type="WBParaSite" id="BXY_0531700.1"/>
    </source>
</evidence>
<name>A0A1I7RX53_BURXY</name>
<feature type="region of interest" description="Disordered" evidence="2">
    <location>
        <begin position="251"/>
        <end position="304"/>
    </location>
</feature>
<evidence type="ECO:0000313" key="3">
    <source>
        <dbReference type="EMBL" id="CAD5230414.1"/>
    </source>
</evidence>
<dbReference type="WBParaSite" id="BXY_0531700.1">
    <property type="protein sequence ID" value="BXY_0531700.1"/>
    <property type="gene ID" value="BXY_0531700"/>
</dbReference>
<feature type="compositionally biased region" description="Polar residues" evidence="2">
    <location>
        <begin position="277"/>
        <end position="287"/>
    </location>
</feature>
<organism evidence="5 7">
    <name type="scientific">Bursaphelenchus xylophilus</name>
    <name type="common">Pinewood nematode worm</name>
    <name type="synonym">Aphelenchoides xylophilus</name>
    <dbReference type="NCBI Taxonomy" id="6326"/>
    <lineage>
        <taxon>Eukaryota</taxon>
        <taxon>Metazoa</taxon>
        <taxon>Ecdysozoa</taxon>
        <taxon>Nematoda</taxon>
        <taxon>Chromadorea</taxon>
        <taxon>Rhabditida</taxon>
        <taxon>Tylenchina</taxon>
        <taxon>Tylenchomorpha</taxon>
        <taxon>Aphelenchoidea</taxon>
        <taxon>Aphelenchoididae</taxon>
        <taxon>Bursaphelenchus</taxon>
    </lineage>
</organism>
<proteinExistence type="predicted"/>
<evidence type="ECO:0000256" key="1">
    <source>
        <dbReference type="SAM" id="Coils"/>
    </source>
</evidence>
<dbReference type="EMBL" id="CAJFDI010000005">
    <property type="protein sequence ID" value="CAD5230414.1"/>
    <property type="molecule type" value="Genomic_DNA"/>
</dbReference>
<sequence length="316" mass="36724">MAKNKDWVVLDLIDQDEVIATSVTSCLPGFETVAKGKKGKFMWHNGKEEEAEVMEVCDRLQAKQIAQFTMSYIYRRERRIAERANAESCSKQPAASGLEFSFSEDLLTSRLDTHQDQIDQLQQRVADEQAKNESFQAQILEQLASYKAEIERIKSLPGNEHLGKKVPKFRFLDQDVVEVFYQQAGNDPLKFFRFIYASLFTKEEKKRGIKQLSQEKLLEFEHLFKYYYPQDNPEADKELWTMYRKKMSRYATNQRRDRSRKKAPPSGTTLHVILDTPSDQSRESSVSLPRKSMESGPSELVPNDLLQRLIKQETSF</sequence>
<evidence type="ECO:0000256" key="2">
    <source>
        <dbReference type="SAM" id="MobiDB-lite"/>
    </source>
</evidence>
<accession>A0A1I7RX53</accession>
<gene>
    <name evidence="3" type="ORF">BXYJ_LOCUS10975</name>
</gene>
<feature type="coiled-coil region" evidence="1">
    <location>
        <begin position="104"/>
        <end position="138"/>
    </location>
</feature>
<dbReference type="Proteomes" id="UP000095284">
    <property type="component" value="Unplaced"/>
</dbReference>
<evidence type="ECO:0000313" key="5">
    <source>
        <dbReference type="Proteomes" id="UP000095284"/>
    </source>
</evidence>
<reference evidence="7" key="1">
    <citation type="submission" date="2016-11" db="UniProtKB">
        <authorList>
            <consortium name="WormBaseParasite"/>
        </authorList>
    </citation>
    <scope>IDENTIFICATION</scope>
</reference>
<keyword evidence="6" id="KW-1185">Reference proteome</keyword>
<protein>
    <submittedName>
        <fullName evidence="3">(pine wood nematode) hypothetical protein</fullName>
    </submittedName>
</protein>
<evidence type="ECO:0000313" key="4">
    <source>
        <dbReference type="EMBL" id="CAG9121331.1"/>
    </source>
</evidence>